<keyword evidence="4 9" id="KW-0929">Antimicrobial</keyword>
<evidence type="ECO:0000256" key="3">
    <source>
        <dbReference type="ARBA" id="ARBA00022525"/>
    </source>
</evidence>
<dbReference type="InterPro" id="IPR039641">
    <property type="entry name" value="LCR"/>
</dbReference>
<name>A0A067D5B2_CITSI</name>
<comment type="subcellular location">
    <subcellularLocation>
        <location evidence="1 9">Secreted</location>
    </subcellularLocation>
</comment>
<dbReference type="PANTHER" id="PTHR36788:SF2">
    <property type="entry name" value="DEFENSIN-LIKE PROTEIN 183"/>
    <property type="match status" value="1"/>
</dbReference>
<evidence type="ECO:0000256" key="5">
    <source>
        <dbReference type="ARBA" id="ARBA00022577"/>
    </source>
</evidence>
<keyword evidence="7 9" id="KW-0611">Plant defense</keyword>
<evidence type="ECO:0000256" key="4">
    <source>
        <dbReference type="ARBA" id="ARBA00022529"/>
    </source>
</evidence>
<accession>A0A067D5B2</accession>
<dbReference type="InterPro" id="IPR010851">
    <property type="entry name" value="DEFL"/>
</dbReference>
<reference evidence="10 11" key="1">
    <citation type="submission" date="2014-04" db="EMBL/GenBank/DDBJ databases">
        <authorList>
            <consortium name="International Citrus Genome Consortium"/>
            <person name="Gmitter F."/>
            <person name="Chen C."/>
            <person name="Farmerie W."/>
            <person name="Harkins T."/>
            <person name="Desany B."/>
            <person name="Mohiuddin M."/>
            <person name="Kodira C."/>
            <person name="Borodovsky M."/>
            <person name="Lomsadze A."/>
            <person name="Burns P."/>
            <person name="Jenkins J."/>
            <person name="Prochnik S."/>
            <person name="Shu S."/>
            <person name="Chapman J."/>
            <person name="Pitluck S."/>
            <person name="Schmutz J."/>
            <person name="Rokhsar D."/>
        </authorList>
    </citation>
    <scope>NUCLEOTIDE SEQUENCE</scope>
</reference>
<evidence type="ECO:0000256" key="9">
    <source>
        <dbReference type="RuleBase" id="RU367109"/>
    </source>
</evidence>
<dbReference type="GO" id="GO:0050832">
    <property type="term" value="P:defense response to fungus"/>
    <property type="evidence" value="ECO:0007669"/>
    <property type="project" value="UniProtKB-UniRule"/>
</dbReference>
<protein>
    <recommendedName>
        <fullName evidence="9">Defensin-like protein</fullName>
    </recommendedName>
</protein>
<feature type="signal peptide" evidence="9">
    <location>
        <begin position="1"/>
        <end position="27"/>
    </location>
</feature>
<evidence type="ECO:0000256" key="2">
    <source>
        <dbReference type="ARBA" id="ARBA00006722"/>
    </source>
</evidence>
<gene>
    <name evidence="10" type="ORF">CISIN_1g043155mg</name>
</gene>
<keyword evidence="11" id="KW-1185">Reference proteome</keyword>
<evidence type="ECO:0000256" key="6">
    <source>
        <dbReference type="ARBA" id="ARBA00022729"/>
    </source>
</evidence>
<keyword evidence="5 9" id="KW-0295">Fungicide</keyword>
<dbReference type="PANTHER" id="PTHR36788">
    <property type="entry name" value="DEFENSIN-LIKE PROTEIN 183"/>
    <property type="match status" value="1"/>
</dbReference>
<keyword evidence="6 9" id="KW-0732">Signal</keyword>
<dbReference type="AlphaFoldDB" id="A0A067D5B2"/>
<dbReference type="Pfam" id="PF07333">
    <property type="entry name" value="SLR1-BP"/>
    <property type="match status" value="1"/>
</dbReference>
<organism evidence="10 11">
    <name type="scientific">Citrus sinensis</name>
    <name type="common">Sweet orange</name>
    <name type="synonym">Citrus aurantium var. sinensis</name>
    <dbReference type="NCBI Taxonomy" id="2711"/>
    <lineage>
        <taxon>Eukaryota</taxon>
        <taxon>Viridiplantae</taxon>
        <taxon>Streptophyta</taxon>
        <taxon>Embryophyta</taxon>
        <taxon>Tracheophyta</taxon>
        <taxon>Spermatophyta</taxon>
        <taxon>Magnoliopsida</taxon>
        <taxon>eudicotyledons</taxon>
        <taxon>Gunneridae</taxon>
        <taxon>Pentapetalae</taxon>
        <taxon>rosids</taxon>
        <taxon>malvids</taxon>
        <taxon>Sapindales</taxon>
        <taxon>Rutaceae</taxon>
        <taxon>Aurantioideae</taxon>
        <taxon>Citrus</taxon>
    </lineage>
</organism>
<evidence type="ECO:0000313" key="11">
    <source>
        <dbReference type="Proteomes" id="UP000027120"/>
    </source>
</evidence>
<comment type="similarity">
    <text evidence="2 9">Belongs to the DEFL family.</text>
</comment>
<sequence>MHDSKESFALIFLLLIAGTALLPAAKGKICIEDFGTPCSEGSCERTCESKHANGLGDCDVDESCKCFYDCEANPSRKLCKEDLGLYPRGCTAQQCQNDCANKFPGSKDNVHGYCYGPDIYPDQSCRCAYFC</sequence>
<evidence type="ECO:0000256" key="7">
    <source>
        <dbReference type="ARBA" id="ARBA00022821"/>
    </source>
</evidence>
<keyword evidence="3 9" id="KW-0964">Secreted</keyword>
<evidence type="ECO:0000256" key="1">
    <source>
        <dbReference type="ARBA" id="ARBA00004613"/>
    </source>
</evidence>
<evidence type="ECO:0000313" key="10">
    <source>
        <dbReference type="EMBL" id="KDO36685.1"/>
    </source>
</evidence>
<dbReference type="SMR" id="A0A067D5B2"/>
<dbReference type="EMBL" id="KK793439">
    <property type="protein sequence ID" value="KDO36685.1"/>
    <property type="molecule type" value="Genomic_DNA"/>
</dbReference>
<feature type="chain" id="PRO_5027163602" description="Defensin-like protein" evidence="9">
    <location>
        <begin position="28"/>
        <end position="131"/>
    </location>
</feature>
<dbReference type="Proteomes" id="UP000027120">
    <property type="component" value="Unassembled WGS sequence"/>
</dbReference>
<dbReference type="GO" id="GO:0005576">
    <property type="term" value="C:extracellular region"/>
    <property type="evidence" value="ECO:0007669"/>
    <property type="project" value="UniProtKB-SubCell"/>
</dbReference>
<proteinExistence type="inferred from homology"/>
<evidence type="ECO:0000256" key="8">
    <source>
        <dbReference type="ARBA" id="ARBA00023157"/>
    </source>
</evidence>
<dbReference type="GO" id="GO:0031640">
    <property type="term" value="P:killing of cells of another organism"/>
    <property type="evidence" value="ECO:0007669"/>
    <property type="project" value="UniProtKB-UniRule"/>
</dbReference>
<keyword evidence="8" id="KW-1015">Disulfide bond</keyword>